<name>A0A0R1K7K1_9LACO</name>
<dbReference type="InterPro" id="IPR036812">
    <property type="entry name" value="NAD(P)_OxRdtase_dom_sf"/>
</dbReference>
<dbReference type="Proteomes" id="UP000051248">
    <property type="component" value="Unassembled WGS sequence"/>
</dbReference>
<evidence type="ECO:0000313" key="3">
    <source>
        <dbReference type="Proteomes" id="UP000051248"/>
    </source>
</evidence>
<dbReference type="PANTHER" id="PTHR43638">
    <property type="entry name" value="OXIDOREDUCTASE, ALDO/KETO REDUCTASE FAMILY PROTEIN"/>
    <property type="match status" value="1"/>
</dbReference>
<evidence type="ECO:0000313" key="2">
    <source>
        <dbReference type="EMBL" id="KRK79256.1"/>
    </source>
</evidence>
<dbReference type="Gene3D" id="3.20.20.100">
    <property type="entry name" value="NADP-dependent oxidoreductase domain"/>
    <property type="match status" value="1"/>
</dbReference>
<dbReference type="Pfam" id="PF00248">
    <property type="entry name" value="Aldo_ket_red"/>
    <property type="match status" value="1"/>
</dbReference>
<accession>A0A0R1K7K1</accession>
<dbReference type="InterPro" id="IPR020471">
    <property type="entry name" value="AKR"/>
</dbReference>
<dbReference type="SUPFAM" id="SSF51430">
    <property type="entry name" value="NAD(P)-linked oxidoreductase"/>
    <property type="match status" value="1"/>
</dbReference>
<comment type="caution">
    <text evidence="2">The sequence shown here is derived from an EMBL/GenBank/DDBJ whole genome shotgun (WGS) entry which is preliminary data.</text>
</comment>
<dbReference type="InterPro" id="IPR023210">
    <property type="entry name" value="NADP_OxRdtase_dom"/>
</dbReference>
<dbReference type="EMBL" id="AZDZ01000019">
    <property type="protein sequence ID" value="KRK79256.1"/>
    <property type="molecule type" value="Genomic_DNA"/>
</dbReference>
<sequence length="265" mass="30125">MGTWRIGEAAEKTDSEIETIRYGLDHDINLIDTAEMYGNGASELLIGEATKCYDRSKFQLVSKFYPYHATPDLIKKSLQDSLRRLQTDYLDMYLLHWRGDTPLEETIAGLEAVKKAGYIKDWGVSNFDIDDLKELASLPNGDNCKVNQNLYNIESRGVEYNVLPWQKEHSISFMGYSPFGSDKNAYLHPKEIVAELAEQKQITVFQLLLAWAIRNNNLLSIPKTSSVEHLKSNLKAVDVEFTSDELNLLDEYYPAPTHAVPLDTI</sequence>
<reference evidence="2 3" key="1">
    <citation type="journal article" date="2015" name="Genome Announc.">
        <title>Expanding the biotechnology potential of lactobacilli through comparative genomics of 213 strains and associated genera.</title>
        <authorList>
            <person name="Sun Z."/>
            <person name="Harris H.M."/>
            <person name="McCann A."/>
            <person name="Guo C."/>
            <person name="Argimon S."/>
            <person name="Zhang W."/>
            <person name="Yang X."/>
            <person name="Jeffery I.B."/>
            <person name="Cooney J.C."/>
            <person name="Kagawa T.F."/>
            <person name="Liu W."/>
            <person name="Song Y."/>
            <person name="Salvetti E."/>
            <person name="Wrobel A."/>
            <person name="Rasinkangas P."/>
            <person name="Parkhill J."/>
            <person name="Rea M.C."/>
            <person name="O'Sullivan O."/>
            <person name="Ritari J."/>
            <person name="Douillard F.P."/>
            <person name="Paul Ross R."/>
            <person name="Yang R."/>
            <person name="Briner A.E."/>
            <person name="Felis G.E."/>
            <person name="de Vos W.M."/>
            <person name="Barrangou R."/>
            <person name="Klaenhammer T.R."/>
            <person name="Caufield P.W."/>
            <person name="Cui Y."/>
            <person name="Zhang H."/>
            <person name="O'Toole P.W."/>
        </authorList>
    </citation>
    <scope>NUCLEOTIDE SEQUENCE [LARGE SCALE GENOMIC DNA]</scope>
    <source>
        <strain evidence="2 3">DSM 19682</strain>
    </source>
</reference>
<dbReference type="PRINTS" id="PR00069">
    <property type="entry name" value="ALDKETRDTASE"/>
</dbReference>
<keyword evidence="3" id="KW-1185">Reference proteome</keyword>
<dbReference type="GO" id="GO:0016491">
    <property type="term" value="F:oxidoreductase activity"/>
    <property type="evidence" value="ECO:0007669"/>
    <property type="project" value="InterPro"/>
</dbReference>
<protein>
    <recommendedName>
        <fullName evidence="1">NADP-dependent oxidoreductase domain-containing protein</fullName>
    </recommendedName>
</protein>
<dbReference type="AlphaFoldDB" id="A0A0R1K7K1"/>
<organism evidence="2 3">
    <name type="scientific">Companilactobacillus nodensis DSM 19682 = JCM 14932 = NBRC 107160</name>
    <dbReference type="NCBI Taxonomy" id="1423775"/>
    <lineage>
        <taxon>Bacteria</taxon>
        <taxon>Bacillati</taxon>
        <taxon>Bacillota</taxon>
        <taxon>Bacilli</taxon>
        <taxon>Lactobacillales</taxon>
        <taxon>Lactobacillaceae</taxon>
        <taxon>Companilactobacillus</taxon>
    </lineage>
</organism>
<proteinExistence type="predicted"/>
<evidence type="ECO:0000259" key="1">
    <source>
        <dbReference type="Pfam" id="PF00248"/>
    </source>
</evidence>
<gene>
    <name evidence="2" type="ORF">FD03_GL001622</name>
</gene>
<dbReference type="PATRIC" id="fig|1423775.4.peg.1653"/>
<dbReference type="eggNOG" id="COG0656">
    <property type="taxonomic scope" value="Bacteria"/>
</dbReference>
<dbReference type="STRING" id="1423775.FD03_GL001622"/>
<feature type="domain" description="NADP-dependent oxidoreductase" evidence="1">
    <location>
        <begin position="1"/>
        <end position="252"/>
    </location>
</feature>
<dbReference type="PANTHER" id="PTHR43638:SF3">
    <property type="entry name" value="ALDEHYDE REDUCTASE"/>
    <property type="match status" value="1"/>
</dbReference>